<dbReference type="AlphaFoldDB" id="A0A2A7B4F2"/>
<proteinExistence type="predicted"/>
<reference evidence="1 2" key="1">
    <citation type="journal article" date="2017" name="Front. Microbiol.">
        <title>New Insights into the Diversity of the Genus Faecalibacterium.</title>
        <authorList>
            <person name="Benevides L."/>
            <person name="Burman S."/>
            <person name="Martin R."/>
            <person name="Robert V."/>
            <person name="Thomas M."/>
            <person name="Miquel S."/>
            <person name="Chain F."/>
            <person name="Sokol H."/>
            <person name="Bermudez-Humaran L.G."/>
            <person name="Morrison M."/>
            <person name="Langella P."/>
            <person name="Azevedo V.A."/>
            <person name="Chatel J.M."/>
            <person name="Soares S."/>
        </authorList>
    </citation>
    <scope>NUCLEOTIDE SEQUENCE [LARGE SCALE GENOMIC DNA]</scope>
    <source>
        <strain evidence="1 2">AHMP21</strain>
    </source>
</reference>
<gene>
    <name evidence="1" type="ORF">CHR60_10325</name>
</gene>
<dbReference type="Proteomes" id="UP000220904">
    <property type="component" value="Unassembled WGS sequence"/>
</dbReference>
<protein>
    <submittedName>
        <fullName evidence="1">Uncharacterized protein</fullName>
    </submittedName>
</protein>
<accession>A0A2A7B4F2</accession>
<evidence type="ECO:0000313" key="1">
    <source>
        <dbReference type="EMBL" id="PDX86265.1"/>
    </source>
</evidence>
<dbReference type="EMBL" id="NOUV01000015">
    <property type="protein sequence ID" value="PDX86265.1"/>
    <property type="molecule type" value="Genomic_DNA"/>
</dbReference>
<organism evidence="1 2">
    <name type="scientific">Faecalibacterium prausnitzii</name>
    <dbReference type="NCBI Taxonomy" id="853"/>
    <lineage>
        <taxon>Bacteria</taxon>
        <taxon>Bacillati</taxon>
        <taxon>Bacillota</taxon>
        <taxon>Clostridia</taxon>
        <taxon>Eubacteriales</taxon>
        <taxon>Oscillospiraceae</taxon>
        <taxon>Faecalibacterium</taxon>
    </lineage>
</organism>
<name>A0A2A7B4F2_9FIRM</name>
<evidence type="ECO:0000313" key="2">
    <source>
        <dbReference type="Proteomes" id="UP000220904"/>
    </source>
</evidence>
<comment type="caution">
    <text evidence="1">The sequence shown here is derived from an EMBL/GenBank/DDBJ whole genome shotgun (WGS) entry which is preliminary data.</text>
</comment>
<sequence>MAFCTNFKQDFCALFPVLTEKTKRRFPGRFDPKYEQTVSGSRPIQNIDFTFIKQSELLHFTSMSKTNFNKSFQLFHDFGY</sequence>